<name>A0A943ELH4_9FIRM</name>
<dbReference type="EMBL" id="JAGZCZ010000007">
    <property type="protein sequence ID" value="MBS5520082.1"/>
    <property type="molecule type" value="Genomic_DNA"/>
</dbReference>
<organism evidence="2 3">
    <name type="scientific">Acidaminococcus intestini</name>
    <dbReference type="NCBI Taxonomy" id="187327"/>
    <lineage>
        <taxon>Bacteria</taxon>
        <taxon>Bacillati</taxon>
        <taxon>Bacillota</taxon>
        <taxon>Negativicutes</taxon>
        <taxon>Acidaminococcales</taxon>
        <taxon>Acidaminococcaceae</taxon>
        <taxon>Acidaminococcus</taxon>
    </lineage>
</organism>
<gene>
    <name evidence="2" type="ORF">KHX13_07125</name>
</gene>
<dbReference type="Proteomes" id="UP000754226">
    <property type="component" value="Unassembled WGS sequence"/>
</dbReference>
<accession>A0A943ELH4</accession>
<comment type="caution">
    <text evidence="2">The sequence shown here is derived from an EMBL/GenBank/DDBJ whole genome shotgun (WGS) entry which is preliminary data.</text>
</comment>
<evidence type="ECO:0000313" key="2">
    <source>
        <dbReference type="EMBL" id="MBS5520082.1"/>
    </source>
</evidence>
<sequence>MEKTSRPWSPEASMKSLDQKGARNLAGVGKTVRRTKEAHQEKQCARHVYGRMEGKSWLILRLCVRPEKQQKKE</sequence>
<protein>
    <submittedName>
        <fullName evidence="2">Uncharacterized protein</fullName>
    </submittedName>
</protein>
<evidence type="ECO:0000256" key="1">
    <source>
        <dbReference type="SAM" id="MobiDB-lite"/>
    </source>
</evidence>
<feature type="region of interest" description="Disordered" evidence="1">
    <location>
        <begin position="1"/>
        <end position="40"/>
    </location>
</feature>
<proteinExistence type="predicted"/>
<dbReference type="AlphaFoldDB" id="A0A943ELH4"/>
<evidence type="ECO:0000313" key="3">
    <source>
        <dbReference type="Proteomes" id="UP000754226"/>
    </source>
</evidence>
<reference evidence="2" key="1">
    <citation type="submission" date="2021-02" db="EMBL/GenBank/DDBJ databases">
        <title>Infant gut strain persistence is associated with maternal origin, phylogeny, and functional potential including surface adhesion and iron acquisition.</title>
        <authorList>
            <person name="Lou Y.C."/>
        </authorList>
    </citation>
    <scope>NUCLEOTIDE SEQUENCE</scope>
    <source>
        <strain evidence="2">L3_106_000M1_dasL3_106_000M1_concoct_15</strain>
    </source>
</reference>